<dbReference type="InterPro" id="IPR036259">
    <property type="entry name" value="MFS_trans_sf"/>
</dbReference>
<dbReference type="KEGG" id="plue:EWM63_16370"/>
<feature type="transmembrane region" description="Helical" evidence="6">
    <location>
        <begin position="412"/>
        <end position="433"/>
    </location>
</feature>
<protein>
    <submittedName>
        <fullName evidence="8">MFS transporter</fullName>
    </submittedName>
</protein>
<dbReference type="Gene3D" id="1.20.1250.20">
    <property type="entry name" value="MFS general substrate transporter like domains"/>
    <property type="match status" value="1"/>
</dbReference>
<keyword evidence="2" id="KW-1003">Cell membrane</keyword>
<evidence type="ECO:0000256" key="2">
    <source>
        <dbReference type="ARBA" id="ARBA00022475"/>
    </source>
</evidence>
<feature type="transmembrane region" description="Helical" evidence="6">
    <location>
        <begin position="343"/>
        <end position="366"/>
    </location>
</feature>
<reference evidence="8 9" key="1">
    <citation type="submission" date="2019-02" db="EMBL/GenBank/DDBJ databases">
        <title>Draft Genome Sequences of Six Type Strains of the Genus Massilia.</title>
        <authorList>
            <person name="Miess H."/>
            <person name="Frediansyhah A."/>
            <person name="Gross H."/>
        </authorList>
    </citation>
    <scope>NUCLEOTIDE SEQUENCE [LARGE SCALE GENOMIC DNA]</scope>
    <source>
        <strain evidence="8 9">DSM 17473</strain>
    </source>
</reference>
<dbReference type="InterPro" id="IPR011701">
    <property type="entry name" value="MFS"/>
</dbReference>
<dbReference type="RefSeq" id="WP_130187491.1">
    <property type="nucleotide sequence ID" value="NZ_CP035913.1"/>
</dbReference>
<evidence type="ECO:0000256" key="5">
    <source>
        <dbReference type="ARBA" id="ARBA00023136"/>
    </source>
</evidence>
<dbReference type="PROSITE" id="PS50850">
    <property type="entry name" value="MFS"/>
    <property type="match status" value="1"/>
</dbReference>
<dbReference type="GO" id="GO:0005886">
    <property type="term" value="C:plasma membrane"/>
    <property type="evidence" value="ECO:0007669"/>
    <property type="project" value="UniProtKB-SubCell"/>
</dbReference>
<dbReference type="Proteomes" id="UP000290637">
    <property type="component" value="Chromosome"/>
</dbReference>
<feature type="transmembrane region" description="Helical" evidence="6">
    <location>
        <begin position="34"/>
        <end position="55"/>
    </location>
</feature>
<dbReference type="PANTHER" id="PTHR43124">
    <property type="entry name" value="PURINE EFFLUX PUMP PBUE"/>
    <property type="match status" value="1"/>
</dbReference>
<evidence type="ECO:0000256" key="6">
    <source>
        <dbReference type="SAM" id="Phobius"/>
    </source>
</evidence>
<evidence type="ECO:0000256" key="1">
    <source>
        <dbReference type="ARBA" id="ARBA00004651"/>
    </source>
</evidence>
<keyword evidence="9" id="KW-1185">Reference proteome</keyword>
<feature type="transmembrane region" description="Helical" evidence="6">
    <location>
        <begin position="194"/>
        <end position="213"/>
    </location>
</feature>
<dbReference type="InterPro" id="IPR050189">
    <property type="entry name" value="MFS_Efflux_Transporters"/>
</dbReference>
<organism evidence="8 9">
    <name type="scientific">Pseudoduganella lutea</name>
    <dbReference type="NCBI Taxonomy" id="321985"/>
    <lineage>
        <taxon>Bacteria</taxon>
        <taxon>Pseudomonadati</taxon>
        <taxon>Pseudomonadota</taxon>
        <taxon>Betaproteobacteria</taxon>
        <taxon>Burkholderiales</taxon>
        <taxon>Oxalobacteraceae</taxon>
        <taxon>Telluria group</taxon>
        <taxon>Pseudoduganella</taxon>
    </lineage>
</organism>
<feature type="transmembrane region" description="Helical" evidence="6">
    <location>
        <begin position="163"/>
        <end position="182"/>
    </location>
</feature>
<evidence type="ECO:0000259" key="7">
    <source>
        <dbReference type="PROSITE" id="PS50850"/>
    </source>
</evidence>
<dbReference type="GO" id="GO:0022857">
    <property type="term" value="F:transmembrane transporter activity"/>
    <property type="evidence" value="ECO:0007669"/>
    <property type="project" value="InterPro"/>
</dbReference>
<dbReference type="EMBL" id="CP035913">
    <property type="protein sequence ID" value="QBE64372.1"/>
    <property type="molecule type" value="Genomic_DNA"/>
</dbReference>
<feature type="transmembrane region" description="Helical" evidence="6">
    <location>
        <begin position="75"/>
        <end position="97"/>
    </location>
</feature>
<keyword evidence="4 6" id="KW-1133">Transmembrane helix</keyword>
<comment type="subcellular location">
    <subcellularLocation>
        <location evidence="1">Cell membrane</location>
        <topology evidence="1">Multi-pass membrane protein</topology>
    </subcellularLocation>
</comment>
<keyword evidence="5 6" id="KW-0472">Membrane</keyword>
<gene>
    <name evidence="8" type="ORF">EWM63_16370</name>
</gene>
<evidence type="ECO:0000313" key="8">
    <source>
        <dbReference type="EMBL" id="QBE64372.1"/>
    </source>
</evidence>
<evidence type="ECO:0000256" key="4">
    <source>
        <dbReference type="ARBA" id="ARBA00022989"/>
    </source>
</evidence>
<dbReference type="OrthoDB" id="5291895at2"/>
<dbReference type="InterPro" id="IPR020846">
    <property type="entry name" value="MFS_dom"/>
</dbReference>
<dbReference type="PANTHER" id="PTHR43124:SF3">
    <property type="entry name" value="CHLORAMPHENICOL EFFLUX PUMP RV0191"/>
    <property type="match status" value="1"/>
</dbReference>
<sequence length="448" mass="46956">MKPPAPAPGSAPVAAPSLLSGGGLRVPGRLSGPALLCLVFLPFALGHYLSCLLRTVNAVLAPQLVEAAALTPGDLGVLTSAYFLAFAVAQLPVGIALDRFGPRLVQFPMLLLAAVGTMAFAFSSDFAQMLAARTVMGLGLGGCFMAAVKALSTWMPAARLPSVQGYLIAVGGLGAASSTLPVRVFLHHAQWRSLFIALALACVVAALLVLLLAPTPATPEGPDGMNEPKPPVRMAVYAEVFRHAAFRETAAVVLVPHTVFFGLQGLWIGRWLTDAGRFPEQDVAWLLAIGMAAVIAGAIAVGKVTEWAARRGVDAITVAAVGVSLFILVQCGFALGWQPGFPMLAVLFTLVGTITGIEYTIVAQALPPALTGRASTCLNLLIFTGAFIVQAGFGLLIGLWQPDAAQRYPAAAYQAAFFVLLLLQMPGIAWFAWRRRRLPCANPVESVL</sequence>
<feature type="transmembrane region" description="Helical" evidence="6">
    <location>
        <begin position="378"/>
        <end position="400"/>
    </location>
</feature>
<keyword evidence="3 6" id="KW-0812">Transmembrane</keyword>
<dbReference type="SUPFAM" id="SSF103473">
    <property type="entry name" value="MFS general substrate transporter"/>
    <property type="match status" value="1"/>
</dbReference>
<evidence type="ECO:0000313" key="9">
    <source>
        <dbReference type="Proteomes" id="UP000290637"/>
    </source>
</evidence>
<feature type="transmembrane region" description="Helical" evidence="6">
    <location>
        <begin position="313"/>
        <end position="337"/>
    </location>
</feature>
<proteinExistence type="predicted"/>
<accession>A0A4P6L0F8</accession>
<feature type="domain" description="Major facilitator superfamily (MFS) profile" evidence="7">
    <location>
        <begin position="39"/>
        <end position="439"/>
    </location>
</feature>
<dbReference type="AlphaFoldDB" id="A0A4P6L0F8"/>
<name>A0A4P6L0F8_9BURK</name>
<evidence type="ECO:0000256" key="3">
    <source>
        <dbReference type="ARBA" id="ARBA00022692"/>
    </source>
</evidence>
<feature type="transmembrane region" description="Helical" evidence="6">
    <location>
        <begin position="130"/>
        <end position="151"/>
    </location>
</feature>
<feature type="transmembrane region" description="Helical" evidence="6">
    <location>
        <begin position="104"/>
        <end position="124"/>
    </location>
</feature>
<dbReference type="Pfam" id="PF07690">
    <property type="entry name" value="MFS_1"/>
    <property type="match status" value="1"/>
</dbReference>
<feature type="transmembrane region" description="Helical" evidence="6">
    <location>
        <begin position="283"/>
        <end position="301"/>
    </location>
</feature>